<evidence type="ECO:0000256" key="10">
    <source>
        <dbReference type="ARBA" id="ARBA00023012"/>
    </source>
</evidence>
<dbReference type="PANTHER" id="PTHR45453:SF1">
    <property type="entry name" value="PHOSPHATE REGULON SENSOR PROTEIN PHOR"/>
    <property type="match status" value="1"/>
</dbReference>
<protein>
    <recommendedName>
        <fullName evidence="3">histidine kinase</fullName>
        <ecNumber evidence="3">2.7.13.3</ecNumber>
    </recommendedName>
</protein>
<dbReference type="InterPro" id="IPR003594">
    <property type="entry name" value="HATPase_dom"/>
</dbReference>
<evidence type="ECO:0000256" key="9">
    <source>
        <dbReference type="ARBA" id="ARBA00022840"/>
    </source>
</evidence>
<dbReference type="SMART" id="SM00388">
    <property type="entry name" value="HisKA"/>
    <property type="match status" value="1"/>
</dbReference>
<dbReference type="Gene3D" id="3.30.450.20">
    <property type="entry name" value="PAS domain"/>
    <property type="match status" value="1"/>
</dbReference>
<dbReference type="SMART" id="SM00387">
    <property type="entry name" value="HATPase_c"/>
    <property type="match status" value="1"/>
</dbReference>
<evidence type="ECO:0000259" key="12">
    <source>
        <dbReference type="PROSITE" id="PS50109"/>
    </source>
</evidence>
<keyword evidence="9" id="KW-0067">ATP-binding</keyword>
<comment type="catalytic activity">
    <reaction evidence="1">
        <text>ATP + protein L-histidine = ADP + protein N-phospho-L-histidine.</text>
        <dbReference type="EC" id="2.7.13.3"/>
    </reaction>
</comment>
<evidence type="ECO:0000256" key="2">
    <source>
        <dbReference type="ARBA" id="ARBA00004236"/>
    </source>
</evidence>
<dbReference type="PANTHER" id="PTHR45453">
    <property type="entry name" value="PHOSPHATE REGULON SENSOR PROTEIN PHOR"/>
    <property type="match status" value="1"/>
</dbReference>
<organism evidence="13 14">
    <name type="scientific">Methylocystis rosea</name>
    <dbReference type="NCBI Taxonomy" id="173366"/>
    <lineage>
        <taxon>Bacteria</taxon>
        <taxon>Pseudomonadati</taxon>
        <taxon>Pseudomonadota</taxon>
        <taxon>Alphaproteobacteria</taxon>
        <taxon>Hyphomicrobiales</taxon>
        <taxon>Methylocystaceae</taxon>
        <taxon>Methylocystis</taxon>
    </lineage>
</organism>
<keyword evidence="8 13" id="KW-0418">Kinase</keyword>
<comment type="subcellular location">
    <subcellularLocation>
        <location evidence="2">Cell membrane</location>
    </subcellularLocation>
</comment>
<dbReference type="KEGG" id="mros:EHO51_13835"/>
<dbReference type="InterPro" id="IPR036097">
    <property type="entry name" value="HisK_dim/P_sf"/>
</dbReference>
<evidence type="ECO:0000256" key="7">
    <source>
        <dbReference type="ARBA" id="ARBA00022741"/>
    </source>
</evidence>
<dbReference type="FunFam" id="3.30.565.10:FF:000006">
    <property type="entry name" value="Sensor histidine kinase WalK"/>
    <property type="match status" value="1"/>
</dbReference>
<dbReference type="InterPro" id="IPR013656">
    <property type="entry name" value="PAS_4"/>
</dbReference>
<evidence type="ECO:0000256" key="8">
    <source>
        <dbReference type="ARBA" id="ARBA00022777"/>
    </source>
</evidence>
<dbReference type="Gene3D" id="1.10.287.130">
    <property type="match status" value="1"/>
</dbReference>
<keyword evidence="5" id="KW-0597">Phosphoprotein</keyword>
<keyword evidence="10" id="KW-0902">Two-component regulatory system</keyword>
<dbReference type="GO" id="GO:0005524">
    <property type="term" value="F:ATP binding"/>
    <property type="evidence" value="ECO:0007669"/>
    <property type="project" value="UniProtKB-KW"/>
</dbReference>
<dbReference type="InterPro" id="IPR005467">
    <property type="entry name" value="His_kinase_dom"/>
</dbReference>
<dbReference type="SUPFAM" id="SSF55785">
    <property type="entry name" value="PYP-like sensor domain (PAS domain)"/>
    <property type="match status" value="1"/>
</dbReference>
<dbReference type="Gene3D" id="3.30.565.10">
    <property type="entry name" value="Histidine kinase-like ATPase, C-terminal domain"/>
    <property type="match status" value="1"/>
</dbReference>
<proteinExistence type="predicted"/>
<keyword evidence="7" id="KW-0547">Nucleotide-binding</keyword>
<dbReference type="InterPro" id="IPR036890">
    <property type="entry name" value="HATPase_C_sf"/>
</dbReference>
<dbReference type="SUPFAM" id="SSF55874">
    <property type="entry name" value="ATPase domain of HSP90 chaperone/DNA topoisomerase II/histidine kinase"/>
    <property type="match status" value="1"/>
</dbReference>
<dbReference type="GO" id="GO:0000155">
    <property type="term" value="F:phosphorelay sensor kinase activity"/>
    <property type="evidence" value="ECO:0007669"/>
    <property type="project" value="InterPro"/>
</dbReference>
<evidence type="ECO:0000256" key="4">
    <source>
        <dbReference type="ARBA" id="ARBA00022475"/>
    </source>
</evidence>
<evidence type="ECO:0000313" key="13">
    <source>
        <dbReference type="EMBL" id="AZG77719.1"/>
    </source>
</evidence>
<evidence type="ECO:0000256" key="6">
    <source>
        <dbReference type="ARBA" id="ARBA00022679"/>
    </source>
</evidence>
<dbReference type="PROSITE" id="PS50109">
    <property type="entry name" value="HIS_KIN"/>
    <property type="match status" value="1"/>
</dbReference>
<evidence type="ECO:0000256" key="3">
    <source>
        <dbReference type="ARBA" id="ARBA00012438"/>
    </source>
</evidence>
<evidence type="ECO:0000256" key="5">
    <source>
        <dbReference type="ARBA" id="ARBA00022553"/>
    </source>
</evidence>
<dbReference type="GO" id="GO:0016036">
    <property type="term" value="P:cellular response to phosphate starvation"/>
    <property type="evidence" value="ECO:0007669"/>
    <property type="project" value="TreeGrafter"/>
</dbReference>
<dbReference type="EC" id="2.7.13.3" evidence="3"/>
<dbReference type="AlphaFoldDB" id="A0A3G8M6T8"/>
<dbReference type="InterPro" id="IPR003661">
    <property type="entry name" value="HisK_dim/P_dom"/>
</dbReference>
<dbReference type="InterPro" id="IPR050351">
    <property type="entry name" value="BphY/WalK/GraS-like"/>
</dbReference>
<name>A0A3G8M6T8_9HYPH</name>
<dbReference type="CDD" id="cd00075">
    <property type="entry name" value="HATPase"/>
    <property type="match status" value="1"/>
</dbReference>
<dbReference type="EMBL" id="CP034086">
    <property type="protein sequence ID" value="AZG77719.1"/>
    <property type="molecule type" value="Genomic_DNA"/>
</dbReference>
<evidence type="ECO:0000313" key="14">
    <source>
        <dbReference type="Proteomes" id="UP000273982"/>
    </source>
</evidence>
<dbReference type="GO" id="GO:0004721">
    <property type="term" value="F:phosphoprotein phosphatase activity"/>
    <property type="evidence" value="ECO:0007669"/>
    <property type="project" value="TreeGrafter"/>
</dbReference>
<keyword evidence="6" id="KW-0808">Transferase</keyword>
<dbReference type="PRINTS" id="PR00344">
    <property type="entry name" value="BCTRLSENSOR"/>
</dbReference>
<accession>A0A3G8M6T8</accession>
<dbReference type="Pfam" id="PF08448">
    <property type="entry name" value="PAS_4"/>
    <property type="match status" value="1"/>
</dbReference>
<evidence type="ECO:0000256" key="1">
    <source>
        <dbReference type="ARBA" id="ARBA00000085"/>
    </source>
</evidence>
<reference evidence="13 14" key="1">
    <citation type="submission" date="2018-11" db="EMBL/GenBank/DDBJ databases">
        <title>Genome squencing of methanotrophic bacteria isolated from alkaline groundwater in Korea.</title>
        <authorList>
            <person name="Nguyen L.N."/>
        </authorList>
    </citation>
    <scope>NUCLEOTIDE SEQUENCE [LARGE SCALE GENOMIC DNA]</scope>
    <source>
        <strain evidence="13 14">GW6</strain>
    </source>
</reference>
<gene>
    <name evidence="13" type="ORF">EHO51_13835</name>
</gene>
<dbReference type="Pfam" id="PF00512">
    <property type="entry name" value="HisKA"/>
    <property type="match status" value="1"/>
</dbReference>
<feature type="domain" description="Histidine kinase" evidence="12">
    <location>
        <begin position="142"/>
        <end position="363"/>
    </location>
</feature>
<dbReference type="InterPro" id="IPR004358">
    <property type="entry name" value="Sig_transdc_His_kin-like_C"/>
</dbReference>
<dbReference type="GO" id="GO:0005886">
    <property type="term" value="C:plasma membrane"/>
    <property type="evidence" value="ECO:0007669"/>
    <property type="project" value="UniProtKB-SubCell"/>
</dbReference>
<sequence>MNGAGPVAVTLSTQRLKWRDQAIDLLAPIINALPEPIFVIDSETHVIAVNAAAHALSPAIRSGEPLSRSLRSPDMLDAVARVLAGGETEKTVWVERLPVECWFEAHVAPMQIEGFEPAAVVSLRDLTESRRVERMRVDFVANASHELRTPLASLLGFVETLQGPAREDAVTRNKFLGIMREQAQRMARLVDDLLSLSRIEQHMHLRPATPVDLTLLVAHIVDTLSQMAEDRGVAINLDLQPNVVAPGDRDELARVIENLVENALKYGCGDDGGCKPIDISLARKGTLVVLSVRDYGPGVAPEHIPRLTERFYRVDAGKSRAKGGTGLGLAIVKHIVLRHRGRLGIESALGEGTLFRVILPASDSA</sequence>
<dbReference type="SUPFAM" id="SSF47384">
    <property type="entry name" value="Homodimeric domain of signal transducing histidine kinase"/>
    <property type="match status" value="1"/>
</dbReference>
<keyword evidence="11" id="KW-0472">Membrane</keyword>
<dbReference type="FunFam" id="1.10.287.130:FF:000008">
    <property type="entry name" value="Two-component sensor histidine kinase"/>
    <property type="match status" value="1"/>
</dbReference>
<dbReference type="CDD" id="cd00082">
    <property type="entry name" value="HisKA"/>
    <property type="match status" value="1"/>
</dbReference>
<dbReference type="Proteomes" id="UP000273982">
    <property type="component" value="Chromosome"/>
</dbReference>
<keyword evidence="4" id="KW-1003">Cell membrane</keyword>
<evidence type="ECO:0000256" key="11">
    <source>
        <dbReference type="ARBA" id="ARBA00023136"/>
    </source>
</evidence>
<dbReference type="RefSeq" id="WP_124739372.1">
    <property type="nucleotide sequence ID" value="NZ_CP034086.1"/>
</dbReference>
<dbReference type="InterPro" id="IPR035965">
    <property type="entry name" value="PAS-like_dom_sf"/>
</dbReference>
<dbReference type="Pfam" id="PF02518">
    <property type="entry name" value="HATPase_c"/>
    <property type="match status" value="1"/>
</dbReference>